<accession>A0A437C0L1</accession>
<dbReference type="EMBL" id="CM012459">
    <property type="protein sequence ID" value="RVE56275.1"/>
    <property type="molecule type" value="Genomic_DNA"/>
</dbReference>
<keyword evidence="2" id="KW-1185">Reference proteome</keyword>
<proteinExistence type="predicted"/>
<evidence type="ECO:0000313" key="1">
    <source>
        <dbReference type="EMBL" id="RVE56275.1"/>
    </source>
</evidence>
<evidence type="ECO:0000313" key="2">
    <source>
        <dbReference type="Proteomes" id="UP000283210"/>
    </source>
</evidence>
<organism evidence="1 2">
    <name type="scientific">Oryzias javanicus</name>
    <name type="common">Javanese ricefish</name>
    <name type="synonym">Aplocheilus javanicus</name>
    <dbReference type="NCBI Taxonomy" id="123683"/>
    <lineage>
        <taxon>Eukaryota</taxon>
        <taxon>Metazoa</taxon>
        <taxon>Chordata</taxon>
        <taxon>Craniata</taxon>
        <taxon>Vertebrata</taxon>
        <taxon>Euteleostomi</taxon>
        <taxon>Actinopterygii</taxon>
        <taxon>Neopterygii</taxon>
        <taxon>Teleostei</taxon>
        <taxon>Neoteleostei</taxon>
        <taxon>Acanthomorphata</taxon>
        <taxon>Ovalentaria</taxon>
        <taxon>Atherinomorphae</taxon>
        <taxon>Beloniformes</taxon>
        <taxon>Adrianichthyidae</taxon>
        <taxon>Oryziinae</taxon>
        <taxon>Oryzias</taxon>
    </lineage>
</organism>
<dbReference type="Proteomes" id="UP000283210">
    <property type="component" value="Chromosome 23"/>
</dbReference>
<name>A0A437C0L1_ORYJA</name>
<reference evidence="1 2" key="2">
    <citation type="submission" date="2019-01" db="EMBL/GenBank/DDBJ databases">
        <title>A chromosome length genome reference of the Java medaka (oryzias javanicus).</title>
        <authorList>
            <person name="Herpin A."/>
            <person name="Takehana Y."/>
            <person name="Naruse K."/>
            <person name="Ansai S."/>
            <person name="Kawaguchi M."/>
        </authorList>
    </citation>
    <scope>NUCLEOTIDE SEQUENCE [LARGE SCALE GENOMIC DNA]</scope>
    <source>
        <strain evidence="1">RS831</strain>
        <tissue evidence="1">Whole body</tissue>
    </source>
</reference>
<sequence length="74" mass="8554">MLYALLHVDQLLLPRPVPVNTLIMTTCPPDQTESESSCRFLSRSERMFSLLNWRTWEADFAVLTSLPDVSLWTL</sequence>
<gene>
    <name evidence="1" type="ORF">OJAV_G00219710</name>
</gene>
<protein>
    <submittedName>
        <fullName evidence="1">Uncharacterized protein</fullName>
    </submittedName>
</protein>
<reference evidence="1 2" key="1">
    <citation type="submission" date="2018-11" db="EMBL/GenBank/DDBJ databases">
        <authorList>
            <person name="Lopez-Roques C."/>
            <person name="Donnadieu C."/>
            <person name="Bouchez O."/>
            <person name="Klopp C."/>
            <person name="Cabau C."/>
            <person name="Zahm M."/>
        </authorList>
    </citation>
    <scope>NUCLEOTIDE SEQUENCE [LARGE SCALE GENOMIC DNA]</scope>
    <source>
        <strain evidence="1">RS831</strain>
        <tissue evidence="1">Whole body</tissue>
    </source>
</reference>
<dbReference type="AlphaFoldDB" id="A0A437C0L1"/>